<dbReference type="Pfam" id="PF09174">
    <property type="entry name" value="Maf1"/>
    <property type="match status" value="1"/>
</dbReference>
<dbReference type="InterPro" id="IPR038564">
    <property type="entry name" value="Maf1_sf"/>
</dbReference>
<dbReference type="PANTHER" id="PTHR22504">
    <property type="entry name" value="REPRESSOR OF RNA POLYMERASE III TRANSCRIPTION MAF1"/>
    <property type="match status" value="1"/>
</dbReference>
<proteinExistence type="predicted"/>
<dbReference type="InParanoid" id="C4V7G7"/>
<dbReference type="VEuPathDB" id="MicrosporidiaDB:NCER_100396"/>
<organism evidence="2">
    <name type="scientific">Vairimorpha ceranae (strain BRL01)</name>
    <name type="common">Microsporidian parasite</name>
    <name type="synonym">Nosema ceranae</name>
    <dbReference type="NCBI Taxonomy" id="578460"/>
    <lineage>
        <taxon>Eukaryota</taxon>
        <taxon>Fungi</taxon>
        <taxon>Fungi incertae sedis</taxon>
        <taxon>Microsporidia</taxon>
        <taxon>Nosematidae</taxon>
        <taxon>Vairimorpha</taxon>
    </lineage>
</organism>
<dbReference type="Proteomes" id="UP000009082">
    <property type="component" value="Unassembled WGS sequence"/>
</dbReference>
<sequence>MLTLKLRKQTPFMKFLQILQILKTNEILKIIQEKHPSFTIDLEVFSCKSSKRDKKYKHFSKPFRYLVETLELAFPDYNFKEENSSNFTKMTYQEVINELMYSLMILYKCKSTVSEFVQFISLIIDKTVYLDDCEIFSYKNRNGPFEKYSWYFSFLFYSKNGKRVLMLNLKNIN</sequence>
<evidence type="ECO:0000313" key="1">
    <source>
        <dbReference type="EMBL" id="EEQ82823.1"/>
    </source>
</evidence>
<dbReference type="STRING" id="578460.C4V7G7"/>
<dbReference type="EMBL" id="ACOL01000020">
    <property type="protein sequence ID" value="EEQ82823.1"/>
    <property type="molecule type" value="Genomic_DNA"/>
</dbReference>
<dbReference type="AlphaFoldDB" id="C4V7G7"/>
<reference evidence="2" key="1">
    <citation type="journal article" date="2009" name="PLoS Pathog.">
        <title>Genomic analyses of the microsporidian Nosema ceranae, an emergent pathogen of honey bees.</title>
        <authorList>
            <person name="Cornman R.S."/>
            <person name="Chen Y.P."/>
            <person name="Schatz M.C."/>
            <person name="Street C."/>
            <person name="Zhao Y."/>
            <person name="Desany B."/>
            <person name="Egholm M."/>
            <person name="Hutchison S."/>
            <person name="Pettis J.S."/>
            <person name="Lipkin W.I."/>
            <person name="Evans J.D."/>
        </authorList>
    </citation>
    <scope>NUCLEOTIDE SEQUENCE [LARGE SCALE GENOMIC DNA]</scope>
    <source>
        <strain evidence="2">BRL01</strain>
    </source>
</reference>
<dbReference type="OMA" id="VICIQNT"/>
<dbReference type="HOGENOM" id="CLU_121572_0_0_1"/>
<dbReference type="Gene3D" id="3.40.1000.50">
    <property type="entry name" value="Repressor of RNA polymerase III transcription Maf1"/>
    <property type="match status" value="1"/>
</dbReference>
<dbReference type="GO" id="GO:0016480">
    <property type="term" value="P:negative regulation of transcription by RNA polymerase III"/>
    <property type="evidence" value="ECO:0007669"/>
    <property type="project" value="InterPro"/>
</dbReference>
<name>C4V7G7_VAIC1</name>
<dbReference type="GO" id="GO:0005634">
    <property type="term" value="C:nucleus"/>
    <property type="evidence" value="ECO:0007669"/>
    <property type="project" value="TreeGrafter"/>
</dbReference>
<dbReference type="KEGG" id="nce:NCER_100396"/>
<protein>
    <submittedName>
        <fullName evidence="1">Uncharacterized protein</fullName>
    </submittedName>
</protein>
<evidence type="ECO:0000313" key="2">
    <source>
        <dbReference type="Proteomes" id="UP000009082"/>
    </source>
</evidence>
<dbReference type="InterPro" id="IPR015257">
    <property type="entry name" value="Maf1"/>
</dbReference>
<gene>
    <name evidence="1" type="ORF">NCER_100396</name>
</gene>
<accession>C4V7G7</accession>
<dbReference type="PANTHER" id="PTHR22504:SF0">
    <property type="entry name" value="REPRESSOR OF RNA POLYMERASE III TRANSCRIPTION MAF1 HOMOLOG"/>
    <property type="match status" value="1"/>
</dbReference>
<dbReference type="OrthoDB" id="277029at2759"/>
<dbReference type="GO" id="GO:0000994">
    <property type="term" value="F:RNA polymerase III core binding"/>
    <property type="evidence" value="ECO:0007669"/>
    <property type="project" value="TreeGrafter"/>
</dbReference>